<evidence type="ECO:0000256" key="2">
    <source>
        <dbReference type="ARBA" id="ARBA00006065"/>
    </source>
</evidence>
<proteinExistence type="inferred from homology"/>
<evidence type="ECO:0000256" key="10">
    <source>
        <dbReference type="RuleBase" id="RU363075"/>
    </source>
</evidence>
<gene>
    <name evidence="12" type="ORF">BZ3500_MVSOF-1268-A1-R1_CHR2-2G04984</name>
</gene>
<comment type="subcellular location">
    <subcellularLocation>
        <location evidence="1 10">Endoplasmic reticulum membrane</location>
        <topology evidence="1 10">Multi-pass membrane protein</topology>
    </subcellularLocation>
</comment>
<evidence type="ECO:0000256" key="9">
    <source>
        <dbReference type="ARBA" id="ARBA00024708"/>
    </source>
</evidence>
<feature type="transmembrane region" description="Helical" evidence="10">
    <location>
        <begin position="361"/>
        <end position="387"/>
    </location>
</feature>
<evidence type="ECO:0000256" key="5">
    <source>
        <dbReference type="ARBA" id="ARBA00022692"/>
    </source>
</evidence>
<evidence type="ECO:0000256" key="4">
    <source>
        <dbReference type="ARBA" id="ARBA00022679"/>
    </source>
</evidence>
<reference evidence="13" key="1">
    <citation type="submission" date="2016-10" db="EMBL/GenBank/DDBJ databases">
        <authorList>
            <person name="Jeantristanb JTB J.-T."/>
            <person name="Ricardo R."/>
        </authorList>
    </citation>
    <scope>NUCLEOTIDE SEQUENCE [LARGE SCALE GENOMIC DNA]</scope>
</reference>
<comment type="function">
    <text evidence="9">Mannosyltransferase involved in glycosylphosphatidylinositol-anchor biosynthesis. Transfers the third mannose to Man2-GlcN-acyl-PI during GPI precursor assembly.</text>
</comment>
<evidence type="ECO:0000256" key="7">
    <source>
        <dbReference type="ARBA" id="ARBA00022989"/>
    </source>
</evidence>
<dbReference type="GO" id="GO:0005789">
    <property type="term" value="C:endoplasmic reticulum membrane"/>
    <property type="evidence" value="ECO:0007669"/>
    <property type="project" value="UniProtKB-SubCell"/>
</dbReference>
<keyword evidence="8 10" id="KW-0472">Membrane</keyword>
<dbReference type="GO" id="GO:0006506">
    <property type="term" value="P:GPI anchor biosynthetic process"/>
    <property type="evidence" value="ECO:0007669"/>
    <property type="project" value="TreeGrafter"/>
</dbReference>
<dbReference type="Proteomes" id="UP000249723">
    <property type="component" value="Unassembled WGS sequence"/>
</dbReference>
<dbReference type="Pfam" id="PF03901">
    <property type="entry name" value="Glyco_transf_22"/>
    <property type="match status" value="2"/>
</dbReference>
<keyword evidence="5 10" id="KW-0812">Transmembrane</keyword>
<feature type="transmembrane region" description="Helical" evidence="10">
    <location>
        <begin position="452"/>
        <end position="471"/>
    </location>
</feature>
<dbReference type="PANTHER" id="PTHR22760:SF4">
    <property type="entry name" value="GPI MANNOSYLTRANSFERASE 3"/>
    <property type="match status" value="1"/>
</dbReference>
<evidence type="ECO:0000313" key="12">
    <source>
        <dbReference type="EMBL" id="SCZ87518.1"/>
    </source>
</evidence>
<feature type="transmembrane region" description="Helical" evidence="10">
    <location>
        <begin position="417"/>
        <end position="440"/>
    </location>
</feature>
<feature type="transmembrane region" description="Helical" evidence="10">
    <location>
        <begin position="522"/>
        <end position="542"/>
    </location>
</feature>
<comment type="similarity">
    <text evidence="2">Belongs to the glycosyltransferase 22 family. PIGB subfamily.</text>
</comment>
<keyword evidence="3 10" id="KW-0328">Glycosyltransferase</keyword>
<dbReference type="InterPro" id="IPR005599">
    <property type="entry name" value="GPI_mannosylTrfase"/>
</dbReference>
<dbReference type="PANTHER" id="PTHR22760">
    <property type="entry name" value="GLYCOSYLTRANSFERASE"/>
    <property type="match status" value="1"/>
</dbReference>
<keyword evidence="13" id="KW-1185">Reference proteome</keyword>
<feature type="transmembrane region" description="Helical" evidence="10">
    <location>
        <begin position="323"/>
        <end position="349"/>
    </location>
</feature>
<evidence type="ECO:0000256" key="6">
    <source>
        <dbReference type="ARBA" id="ARBA00022824"/>
    </source>
</evidence>
<keyword evidence="6 10" id="KW-0256">Endoplasmic reticulum</keyword>
<keyword evidence="4" id="KW-0808">Transferase</keyword>
<dbReference type="GO" id="GO:0000026">
    <property type="term" value="F:alpha-1,2-mannosyltransferase activity"/>
    <property type="evidence" value="ECO:0007669"/>
    <property type="project" value="TreeGrafter"/>
</dbReference>
<evidence type="ECO:0000256" key="3">
    <source>
        <dbReference type="ARBA" id="ARBA00022676"/>
    </source>
</evidence>
<name>A0A2X0L568_9BASI</name>
<evidence type="ECO:0000313" key="13">
    <source>
        <dbReference type="Proteomes" id="UP000249723"/>
    </source>
</evidence>
<evidence type="ECO:0000256" key="8">
    <source>
        <dbReference type="ARBA" id="ARBA00023136"/>
    </source>
</evidence>
<keyword evidence="7 10" id="KW-1133">Transmembrane helix</keyword>
<feature type="region of interest" description="Disordered" evidence="11">
    <location>
        <begin position="1"/>
        <end position="101"/>
    </location>
</feature>
<sequence>MGKEEGRGGGRCREPRRTRTTRRNSVESRRKSSRPIAGRTLDGGFILHLLPKKKGDRKKETDSQPRVRSAPTTERAAAASAPPVPVVSPPPPPPSRRSSPRATGRLFLLSLGVRFLNAFATRGFFQPDEYWQSLEVAHRIVFGYGYKSWEWRTATTINDGATAHQLWATLTRGGQGGIRSPLYPMLFVPLYWILAQLGLDDGPMLVLAPRLVQAVFAAATDIAVMRIADRVLGEQYGLAAVSLCSVVPSRFSRAPVLTQPHIPRTVQLFCSLGSFFNFHTSTRTFSNSMEAALTTLAIALWPWPGRAKSDEQALSAPQYFSSLAFSLGLAAIACVMRPSNAIIWLTLGGHLLATHAPNPEGVYILSLATFIGVFASLLCFLVDTAFYSTPTFTPLRFLHENVSHSISLFYGSNSSHFYLTQGIPIMTMTQLPFLLHGLWLVFIRSDARGRGLAPLGIVVSTTVILFSLLGHKEWRFLHPILPILHLFVAFSLVTLHTSHLGLAKSTTATKLSTVLHVQTSHLALILASLIPGLYFTCFHSIAQVTILDHLRYLPAFEVRSVGFLMPCHSTPWQSHLHRRDLELGGLRSGEGGLLWFITCEPPIGLDTTSTAYRDQSDYFYASPSNYLTQRFPSKVDPTFPPAPFQTKDWQHTWPSHLVFFEALLDQDPEVAKILKGVGYEEEERRWNSLWHDDERRRGDVVVWKWRRRTRSVEE</sequence>
<evidence type="ECO:0000256" key="11">
    <source>
        <dbReference type="SAM" id="MobiDB-lite"/>
    </source>
</evidence>
<feature type="compositionally biased region" description="Basic and acidic residues" evidence="11">
    <location>
        <begin position="1"/>
        <end position="17"/>
    </location>
</feature>
<dbReference type="STRING" id="289078.A0A2X0L568"/>
<dbReference type="OrthoDB" id="416834at2759"/>
<evidence type="ECO:0000256" key="1">
    <source>
        <dbReference type="ARBA" id="ARBA00004477"/>
    </source>
</evidence>
<dbReference type="AlphaFoldDB" id="A0A2X0L568"/>
<dbReference type="EMBL" id="FMWP01000010">
    <property type="protein sequence ID" value="SCZ87518.1"/>
    <property type="molecule type" value="Genomic_DNA"/>
</dbReference>
<protein>
    <recommendedName>
        <fullName evidence="10">Mannosyltransferase</fullName>
        <ecNumber evidence="10">2.4.1.-</ecNumber>
    </recommendedName>
</protein>
<feature type="compositionally biased region" description="Pro residues" evidence="11">
    <location>
        <begin position="82"/>
        <end position="95"/>
    </location>
</feature>
<accession>A0A2X0L568</accession>
<feature type="compositionally biased region" description="Low complexity" evidence="11">
    <location>
        <begin position="68"/>
        <end position="81"/>
    </location>
</feature>
<organism evidence="12 13">
    <name type="scientific">Microbotryum saponariae</name>
    <dbReference type="NCBI Taxonomy" id="289078"/>
    <lineage>
        <taxon>Eukaryota</taxon>
        <taxon>Fungi</taxon>
        <taxon>Dikarya</taxon>
        <taxon>Basidiomycota</taxon>
        <taxon>Pucciniomycotina</taxon>
        <taxon>Microbotryomycetes</taxon>
        <taxon>Microbotryales</taxon>
        <taxon>Microbotryaceae</taxon>
        <taxon>Microbotryum</taxon>
    </lineage>
</organism>
<dbReference type="EC" id="2.4.1.-" evidence="10"/>
<feature type="transmembrane region" description="Helical" evidence="10">
    <location>
        <begin position="483"/>
        <end position="502"/>
    </location>
</feature>